<evidence type="ECO:0000313" key="2">
    <source>
        <dbReference type="EMBL" id="CAK0801506.1"/>
    </source>
</evidence>
<feature type="compositionally biased region" description="Low complexity" evidence="1">
    <location>
        <begin position="146"/>
        <end position="157"/>
    </location>
</feature>
<protein>
    <submittedName>
        <fullName evidence="2">Uncharacterized protein</fullName>
    </submittedName>
</protein>
<feature type="non-terminal residue" evidence="2">
    <location>
        <position position="1"/>
    </location>
</feature>
<reference evidence="2" key="1">
    <citation type="submission" date="2023-10" db="EMBL/GenBank/DDBJ databases">
        <authorList>
            <person name="Chen Y."/>
            <person name="Shah S."/>
            <person name="Dougan E. K."/>
            <person name="Thang M."/>
            <person name="Chan C."/>
        </authorList>
    </citation>
    <scope>NUCLEOTIDE SEQUENCE [LARGE SCALE GENOMIC DNA]</scope>
</reference>
<organism evidence="2 3">
    <name type="scientific">Prorocentrum cordatum</name>
    <dbReference type="NCBI Taxonomy" id="2364126"/>
    <lineage>
        <taxon>Eukaryota</taxon>
        <taxon>Sar</taxon>
        <taxon>Alveolata</taxon>
        <taxon>Dinophyceae</taxon>
        <taxon>Prorocentrales</taxon>
        <taxon>Prorocentraceae</taxon>
        <taxon>Prorocentrum</taxon>
    </lineage>
</organism>
<evidence type="ECO:0000256" key="1">
    <source>
        <dbReference type="SAM" id="MobiDB-lite"/>
    </source>
</evidence>
<evidence type="ECO:0000313" key="3">
    <source>
        <dbReference type="Proteomes" id="UP001189429"/>
    </source>
</evidence>
<feature type="compositionally biased region" description="Low complexity" evidence="1">
    <location>
        <begin position="26"/>
        <end position="38"/>
    </location>
</feature>
<name>A0ABN9Q6W2_9DINO</name>
<comment type="caution">
    <text evidence="2">The sequence shown here is derived from an EMBL/GenBank/DDBJ whole genome shotgun (WGS) entry which is preliminary data.</text>
</comment>
<sequence length="169" mass="18116">AAGGGPRSFRAPPLCRAGPRRPRPAPARARPGSGGASMARVGVANYSHSSDHAVKQDRYWRETLERGQRDHPFSTFNMPAPRPSYANLNTTSNDFYGRTLYAKDHMRRVAAGKSSFHHNVAKPPGLVHANVTTGSFERRRPPPTPGGRSAASSAARGMLQGSASAPALY</sequence>
<dbReference type="Proteomes" id="UP001189429">
    <property type="component" value="Unassembled WGS sequence"/>
</dbReference>
<dbReference type="EMBL" id="CAUYUJ010002602">
    <property type="protein sequence ID" value="CAK0801506.1"/>
    <property type="molecule type" value="Genomic_DNA"/>
</dbReference>
<gene>
    <name evidence="2" type="ORF">PCOR1329_LOCUS9364</name>
</gene>
<keyword evidence="3" id="KW-1185">Reference proteome</keyword>
<accession>A0ABN9Q6W2</accession>
<proteinExistence type="predicted"/>
<feature type="region of interest" description="Disordered" evidence="1">
    <location>
        <begin position="1"/>
        <end position="38"/>
    </location>
</feature>
<feature type="region of interest" description="Disordered" evidence="1">
    <location>
        <begin position="120"/>
        <end position="169"/>
    </location>
</feature>